<dbReference type="Proteomes" id="UP001139477">
    <property type="component" value="Unassembled WGS sequence"/>
</dbReference>
<sequence>MRSRRSKAPRGAHNLRDRPAAQRPAATTAFRLPPLTLRYGQIRPAVPPLRRNAASRISKRRVGHGIRAGRKPMMSRDQIENTQEKATAMTDDDGLRPLYLLLFAAGIGILTLLAAGTPVFDTVRLAGPTDAHAVTEGVSTQHR</sequence>
<proteinExistence type="predicted"/>
<keyword evidence="2" id="KW-0472">Membrane</keyword>
<feature type="compositionally biased region" description="Basic residues" evidence="1">
    <location>
        <begin position="1"/>
        <end position="10"/>
    </location>
</feature>
<dbReference type="EMBL" id="JAMYXC010000264">
    <property type="protein sequence ID" value="MCP1170058.1"/>
    <property type="molecule type" value="Genomic_DNA"/>
</dbReference>
<feature type="transmembrane region" description="Helical" evidence="2">
    <location>
        <begin position="98"/>
        <end position="120"/>
    </location>
</feature>
<dbReference type="AlphaFoldDB" id="A0A9X2FZM3"/>
<evidence type="ECO:0000313" key="4">
    <source>
        <dbReference type="Proteomes" id="UP001139477"/>
    </source>
</evidence>
<feature type="region of interest" description="Disordered" evidence="1">
    <location>
        <begin position="1"/>
        <end position="27"/>
    </location>
</feature>
<accession>A0A9X2FZM3</accession>
<keyword evidence="2" id="KW-1133">Transmembrane helix</keyword>
<name>A0A9X2FZM3_9RHOB</name>
<keyword evidence="2" id="KW-0812">Transmembrane</keyword>
<gene>
    <name evidence="3" type="ORF">NHG85_16270</name>
</gene>
<evidence type="ECO:0000256" key="1">
    <source>
        <dbReference type="SAM" id="MobiDB-lite"/>
    </source>
</evidence>
<dbReference type="RefSeq" id="WP_253334316.1">
    <property type="nucleotide sequence ID" value="NZ_JAMYXC010000264.1"/>
</dbReference>
<keyword evidence="4" id="KW-1185">Reference proteome</keyword>
<organism evidence="3 4">
    <name type="scientific">Limimaricola litoreus</name>
    <dbReference type="NCBI Taxonomy" id="2955316"/>
    <lineage>
        <taxon>Bacteria</taxon>
        <taxon>Pseudomonadati</taxon>
        <taxon>Pseudomonadota</taxon>
        <taxon>Alphaproteobacteria</taxon>
        <taxon>Rhodobacterales</taxon>
        <taxon>Paracoccaceae</taxon>
        <taxon>Limimaricola</taxon>
    </lineage>
</organism>
<evidence type="ECO:0000256" key="2">
    <source>
        <dbReference type="SAM" id="Phobius"/>
    </source>
</evidence>
<evidence type="ECO:0000313" key="3">
    <source>
        <dbReference type="EMBL" id="MCP1170058.1"/>
    </source>
</evidence>
<protein>
    <submittedName>
        <fullName evidence="3">Uncharacterized protein</fullName>
    </submittedName>
</protein>
<reference evidence="3" key="1">
    <citation type="submission" date="2022-06" db="EMBL/GenBank/DDBJ databases">
        <title>Limimaricola sediminis sp. nov., isolated from an intertidal sediment.</title>
        <authorList>
            <person name="Shao X."/>
        </authorList>
    </citation>
    <scope>NUCLEOTIDE SEQUENCE</scope>
    <source>
        <strain evidence="3">ASW11-118</strain>
    </source>
</reference>
<comment type="caution">
    <text evidence="3">The sequence shown here is derived from an EMBL/GenBank/DDBJ whole genome shotgun (WGS) entry which is preliminary data.</text>
</comment>